<accession>A0A2C9ZM08</accession>
<dbReference type="SUPFAM" id="SSF109854">
    <property type="entry name" value="DinB/YfiT-like putative metalloenzymes"/>
    <property type="match status" value="1"/>
</dbReference>
<dbReference type="InterPro" id="IPR024344">
    <property type="entry name" value="MDMPI_metal-binding"/>
</dbReference>
<feature type="domain" description="Mycothiol-dependent maleylpyruvate isomerase metal-binding" evidence="1">
    <location>
        <begin position="13"/>
        <end position="136"/>
    </location>
</feature>
<dbReference type="Pfam" id="PF11716">
    <property type="entry name" value="MDMPI_N"/>
    <property type="match status" value="1"/>
</dbReference>
<proteinExistence type="predicted"/>
<dbReference type="Gene3D" id="1.20.120.450">
    <property type="entry name" value="dinb family like domain"/>
    <property type="match status" value="1"/>
</dbReference>
<dbReference type="InterPro" id="IPR017517">
    <property type="entry name" value="Maleyloyr_isom"/>
</dbReference>
<dbReference type="NCBIfam" id="TIGR03083">
    <property type="entry name" value="maleylpyruvate isomerase family mycothiol-dependent enzyme"/>
    <property type="match status" value="1"/>
</dbReference>
<dbReference type="Proteomes" id="UP000194761">
    <property type="component" value="Unassembled WGS sequence"/>
</dbReference>
<sequence>MNDNTATEWTVLNDAHEALRTAVRGVAAGDWGRPTPCTAWTVTQVLQHAAGDQLGFAAFITGGPGPSEDPFAPSGTLSASPSAVAEEAMKASADAWATVGKDVQEVAVPVPPGKLTASVGVGACALDAAVHAWDIAVATGQSSPLTPELARQLMPVAAAIVEPLRAYGAYAPALGAEDGDDDVTALLRYLGRRPDWTA</sequence>
<evidence type="ECO:0000313" key="2">
    <source>
        <dbReference type="EMBL" id="OUC94758.1"/>
    </source>
</evidence>
<evidence type="ECO:0000259" key="1">
    <source>
        <dbReference type="Pfam" id="PF11716"/>
    </source>
</evidence>
<organism evidence="2 3">
    <name type="scientific">Streptosporangium minutum</name>
    <dbReference type="NCBI Taxonomy" id="569862"/>
    <lineage>
        <taxon>Bacteria</taxon>
        <taxon>Bacillati</taxon>
        <taxon>Actinomycetota</taxon>
        <taxon>Actinomycetes</taxon>
        <taxon>Streptosporangiales</taxon>
        <taxon>Streptosporangiaceae</taxon>
        <taxon>Streptosporangium</taxon>
    </lineage>
</organism>
<dbReference type="EMBL" id="NGFP01000097">
    <property type="protein sequence ID" value="OUC94758.1"/>
    <property type="molecule type" value="Genomic_DNA"/>
</dbReference>
<gene>
    <name evidence="2" type="ORF">CA984_21225</name>
</gene>
<protein>
    <submittedName>
        <fullName evidence="2">TIGR03086 family protein</fullName>
    </submittedName>
</protein>
<dbReference type="InterPro" id="IPR034660">
    <property type="entry name" value="DinB/YfiT-like"/>
</dbReference>
<dbReference type="RefSeq" id="WP_086575067.1">
    <property type="nucleotide sequence ID" value="NZ_NGFP01000097.1"/>
</dbReference>
<dbReference type="AlphaFoldDB" id="A0A2C9ZM08"/>
<keyword evidence="3" id="KW-1185">Reference proteome</keyword>
<evidence type="ECO:0000313" key="3">
    <source>
        <dbReference type="Proteomes" id="UP000194761"/>
    </source>
</evidence>
<comment type="caution">
    <text evidence="2">The sequence shown here is derived from an EMBL/GenBank/DDBJ whole genome shotgun (WGS) entry which is preliminary data.</text>
</comment>
<dbReference type="GO" id="GO:0046872">
    <property type="term" value="F:metal ion binding"/>
    <property type="evidence" value="ECO:0007669"/>
    <property type="project" value="InterPro"/>
</dbReference>
<dbReference type="InterPro" id="IPR017520">
    <property type="entry name" value="CHP03086"/>
</dbReference>
<dbReference type="NCBIfam" id="TIGR03086">
    <property type="entry name" value="TIGR03086 family metal-binding protein"/>
    <property type="match status" value="1"/>
</dbReference>
<reference evidence="2 3" key="1">
    <citation type="submission" date="2017-05" db="EMBL/GenBank/DDBJ databases">
        <title>Biotechnological potential of actinobacteria isolated from South African environments.</title>
        <authorList>
            <person name="Le Roes-Hill M."/>
            <person name="Prins A."/>
            <person name="Durrell K.A."/>
        </authorList>
    </citation>
    <scope>NUCLEOTIDE SEQUENCE [LARGE SCALE GENOMIC DNA]</scope>
    <source>
        <strain evidence="2">M26</strain>
    </source>
</reference>
<name>A0A2C9ZM08_9ACTN</name>